<comment type="similarity">
    <text evidence="4 5">Belongs to the small heat shock protein (HSP20) family.</text>
</comment>
<evidence type="ECO:0000313" key="9">
    <source>
        <dbReference type="Proteomes" id="UP001605036"/>
    </source>
</evidence>
<comment type="caution">
    <text evidence="8">The sequence shown here is derived from an EMBL/GenBank/DDBJ whole genome shotgun (WGS) entry which is preliminary data.</text>
</comment>
<feature type="region of interest" description="Disordered" evidence="6">
    <location>
        <begin position="156"/>
        <end position="184"/>
    </location>
</feature>
<dbReference type="AlphaFoldDB" id="A0ABD1Y2D3"/>
<name>A0ABD1Y2D3_9MARC</name>
<evidence type="ECO:0000259" key="7">
    <source>
        <dbReference type="PROSITE" id="PS01031"/>
    </source>
</evidence>
<dbReference type="InterPro" id="IPR002068">
    <property type="entry name" value="A-crystallin/Hsp20_dom"/>
</dbReference>
<dbReference type="GO" id="GO:0005737">
    <property type="term" value="C:cytoplasm"/>
    <property type="evidence" value="ECO:0007669"/>
    <property type="project" value="UniProtKB-SubCell"/>
</dbReference>
<dbReference type="InterPro" id="IPR008978">
    <property type="entry name" value="HSP20-like_chaperone"/>
</dbReference>
<evidence type="ECO:0000313" key="8">
    <source>
        <dbReference type="EMBL" id="KAL2620574.1"/>
    </source>
</evidence>
<dbReference type="Proteomes" id="UP001605036">
    <property type="component" value="Unassembled WGS sequence"/>
</dbReference>
<dbReference type="InterPro" id="IPR031107">
    <property type="entry name" value="Small_HSP"/>
</dbReference>
<gene>
    <name evidence="8" type="ORF">R1flu_000779</name>
</gene>
<protein>
    <recommendedName>
        <fullName evidence="7">SHSP domain-containing protein</fullName>
    </recommendedName>
</protein>
<dbReference type="GO" id="GO:0006950">
    <property type="term" value="P:response to stress"/>
    <property type="evidence" value="ECO:0007669"/>
    <property type="project" value="UniProtKB-ARBA"/>
</dbReference>
<keyword evidence="9" id="KW-1185">Reference proteome</keyword>
<dbReference type="PROSITE" id="PS01031">
    <property type="entry name" value="SHSP"/>
    <property type="match status" value="1"/>
</dbReference>
<organism evidence="8 9">
    <name type="scientific">Riccia fluitans</name>
    <dbReference type="NCBI Taxonomy" id="41844"/>
    <lineage>
        <taxon>Eukaryota</taxon>
        <taxon>Viridiplantae</taxon>
        <taxon>Streptophyta</taxon>
        <taxon>Embryophyta</taxon>
        <taxon>Marchantiophyta</taxon>
        <taxon>Marchantiopsida</taxon>
        <taxon>Marchantiidae</taxon>
        <taxon>Marchantiales</taxon>
        <taxon>Ricciaceae</taxon>
        <taxon>Riccia</taxon>
    </lineage>
</organism>
<dbReference type="SUPFAM" id="SSF49764">
    <property type="entry name" value="HSP20-like chaperones"/>
    <property type="match status" value="1"/>
</dbReference>
<evidence type="ECO:0000256" key="1">
    <source>
        <dbReference type="ARBA" id="ARBA00004496"/>
    </source>
</evidence>
<evidence type="ECO:0000256" key="5">
    <source>
        <dbReference type="RuleBase" id="RU003616"/>
    </source>
</evidence>
<dbReference type="PANTHER" id="PTHR11527">
    <property type="entry name" value="HEAT-SHOCK PROTEIN 20 FAMILY MEMBER"/>
    <property type="match status" value="1"/>
</dbReference>
<accession>A0ABD1Y2D3</accession>
<comment type="subcellular location">
    <subcellularLocation>
        <location evidence="1">Cytoplasm</location>
    </subcellularLocation>
</comment>
<feature type="domain" description="SHSP" evidence="7">
    <location>
        <begin position="56"/>
        <end position="170"/>
    </location>
</feature>
<reference evidence="8 9" key="1">
    <citation type="submission" date="2024-09" db="EMBL/GenBank/DDBJ databases">
        <title>Chromosome-scale assembly of Riccia fluitans.</title>
        <authorList>
            <person name="Paukszto L."/>
            <person name="Sawicki J."/>
            <person name="Karawczyk K."/>
            <person name="Piernik-Szablinska J."/>
            <person name="Szczecinska M."/>
            <person name="Mazdziarz M."/>
        </authorList>
    </citation>
    <scope>NUCLEOTIDE SEQUENCE [LARGE SCALE GENOMIC DNA]</scope>
    <source>
        <strain evidence="8">Rf_01</strain>
        <tissue evidence="8">Aerial parts of the thallus</tissue>
    </source>
</reference>
<evidence type="ECO:0000256" key="6">
    <source>
        <dbReference type="SAM" id="MobiDB-lite"/>
    </source>
</evidence>
<dbReference type="EMBL" id="JBHFFA010000006">
    <property type="protein sequence ID" value="KAL2620574.1"/>
    <property type="molecule type" value="Genomic_DNA"/>
</dbReference>
<evidence type="ECO:0000256" key="4">
    <source>
        <dbReference type="PROSITE-ProRule" id="PRU00285"/>
    </source>
</evidence>
<dbReference type="Pfam" id="PF00011">
    <property type="entry name" value="HSP20"/>
    <property type="match status" value="1"/>
</dbReference>
<dbReference type="FunFam" id="2.60.40.790:FF:000010">
    <property type="entry name" value="17.3 kDa class II heat shock protein-like"/>
    <property type="match status" value="1"/>
</dbReference>
<keyword evidence="3" id="KW-0346">Stress response</keyword>
<keyword evidence="2" id="KW-0963">Cytoplasm</keyword>
<evidence type="ECO:0000256" key="3">
    <source>
        <dbReference type="ARBA" id="ARBA00023016"/>
    </source>
</evidence>
<sequence length="184" mass="20326">MVPSILLRVKSFSNSSESMAIFFGGVPMTSALTQWLQTPEEYDKNLHPSAKSFVRDTKAMCNTAVDVKDMPNSYVFIADMPGVRSNDIRVLVENDNVLTISGERFFEETAEEGKYVRLERSAGTYLRKFTLPSDANVDKISASCCDGVLTVMVPKIPPPPQQKPKSIEVSSGAQEASKPVYPRL</sequence>
<dbReference type="Gene3D" id="2.60.40.790">
    <property type="match status" value="1"/>
</dbReference>
<evidence type="ECO:0000256" key="2">
    <source>
        <dbReference type="ARBA" id="ARBA00022490"/>
    </source>
</evidence>
<proteinExistence type="inferred from homology"/>